<keyword evidence="4" id="KW-1185">Reference proteome</keyword>
<comment type="caution">
    <text evidence="3">The sequence shown here is derived from an EMBL/GenBank/DDBJ whole genome shotgun (WGS) entry which is preliminary data.</text>
</comment>
<dbReference type="InterPro" id="IPR038277">
    <property type="entry name" value="UreF_sf"/>
</dbReference>
<evidence type="ECO:0000256" key="1">
    <source>
        <dbReference type="ARBA" id="ARBA00022988"/>
    </source>
</evidence>
<accession>A0A542X8E6</accession>
<dbReference type="Gene3D" id="1.10.4190.10">
    <property type="entry name" value="Urease accessory protein UreF"/>
    <property type="match status" value="1"/>
</dbReference>
<organism evidence="3 4">
    <name type="scientific">Barrientosiimonas humi</name>
    <dbReference type="NCBI Taxonomy" id="999931"/>
    <lineage>
        <taxon>Bacteria</taxon>
        <taxon>Bacillati</taxon>
        <taxon>Actinomycetota</taxon>
        <taxon>Actinomycetes</taxon>
        <taxon>Micrococcales</taxon>
        <taxon>Dermacoccaceae</taxon>
        <taxon>Barrientosiimonas</taxon>
    </lineage>
</organism>
<gene>
    <name evidence="3" type="ORF">FB554_0223</name>
</gene>
<proteinExistence type="predicted"/>
<reference evidence="3 4" key="1">
    <citation type="submission" date="2019-06" db="EMBL/GenBank/DDBJ databases">
        <title>Sequencing the genomes of 1000 actinobacteria strains.</title>
        <authorList>
            <person name="Klenk H.-P."/>
        </authorList>
    </citation>
    <scope>NUCLEOTIDE SEQUENCE [LARGE SCALE GENOMIC DNA]</scope>
    <source>
        <strain evidence="3 4">DSM 24617</strain>
    </source>
</reference>
<dbReference type="Proteomes" id="UP000318336">
    <property type="component" value="Unassembled WGS sequence"/>
</dbReference>
<dbReference type="AlphaFoldDB" id="A0A542X8E6"/>
<dbReference type="PANTHER" id="PTHR33620">
    <property type="entry name" value="UREASE ACCESSORY PROTEIN F"/>
    <property type="match status" value="1"/>
</dbReference>
<evidence type="ECO:0000313" key="3">
    <source>
        <dbReference type="EMBL" id="TQL32108.1"/>
    </source>
</evidence>
<evidence type="ECO:0000313" key="4">
    <source>
        <dbReference type="Proteomes" id="UP000318336"/>
    </source>
</evidence>
<dbReference type="Pfam" id="PF01730">
    <property type="entry name" value="UreF"/>
    <property type="match status" value="1"/>
</dbReference>
<dbReference type="PANTHER" id="PTHR33620:SF1">
    <property type="entry name" value="UREASE ACCESSORY PROTEIN F"/>
    <property type="match status" value="1"/>
</dbReference>
<protein>
    <submittedName>
        <fullName evidence="3">Urease accessory protein</fullName>
    </submittedName>
</protein>
<evidence type="ECO:0000256" key="2">
    <source>
        <dbReference type="ARBA" id="ARBA00023186"/>
    </source>
</evidence>
<keyword evidence="1" id="KW-0996">Nickel insertion</keyword>
<dbReference type="GO" id="GO:0016151">
    <property type="term" value="F:nickel cation binding"/>
    <property type="evidence" value="ECO:0007669"/>
    <property type="project" value="InterPro"/>
</dbReference>
<dbReference type="EMBL" id="VFOK01000001">
    <property type="protein sequence ID" value="TQL32108.1"/>
    <property type="molecule type" value="Genomic_DNA"/>
</dbReference>
<sequence length="210" mass="22162">MSSMSLLLADGRLPVGGHTQSAGLEPAVQAGLSREEVPGFLLARLRTTVAVDAGAAVVALHLVRSTGDPAPALRAWEARTPSDVVRAAQVELGRGYGRLLARLGEPVDRVLPRPIALAHLAFRLEVGSDDLARVVCHDEVQSVCAAALKLLPLDPLDTVGWALDAAPEVERVVKAVAGLTDPDQIPAATAPAGELWQHAHARTTRRLFRA</sequence>
<dbReference type="InterPro" id="IPR002639">
    <property type="entry name" value="UreF"/>
</dbReference>
<name>A0A542X8E6_9MICO</name>
<keyword evidence="2" id="KW-0143">Chaperone</keyword>
<dbReference type="OrthoDB" id="3382047at2"/>
<dbReference type="RefSeq" id="WP_142004255.1">
    <property type="nucleotide sequence ID" value="NZ_CAJTBP010000001.1"/>
</dbReference>